<name>A0A1B8G8N6_9PEZI</name>
<dbReference type="AlphaFoldDB" id="A0A1B8G8N6"/>
<sequence>MMSSSFDISERLRIQGDDGPDAQMRARATQEQQHFTDSASSERIFCTPNGPLSTSIWVLDKRDNPTSIELYLQLTAEGTSTWHAISQTPMTKPPVPSILVRVFALEYWEDEWLLCHRGHSEPNWQLTAAPQYGMLPGYGERPCLLRCCGTDRPRGKTARLVVTPLDGRDFVSVHDYLTTVHPWLMSFRGDILEYMGLWKGKPAEEESVLMLSNFVGPLAVMGQTRGVRSWSERLRVISNLIDTVSGQQDTLRQGNLHSCVGKGQCNVLTGGVEMSSGWK</sequence>
<gene>
    <name evidence="2" type="ORF">VE01_10016</name>
</gene>
<evidence type="ECO:0000313" key="2">
    <source>
        <dbReference type="EMBL" id="OBT92199.2"/>
    </source>
</evidence>
<feature type="region of interest" description="Disordered" evidence="1">
    <location>
        <begin position="1"/>
        <end position="23"/>
    </location>
</feature>
<dbReference type="EMBL" id="KV460271">
    <property type="protein sequence ID" value="OBT92199.2"/>
    <property type="molecule type" value="Genomic_DNA"/>
</dbReference>
<evidence type="ECO:0000313" key="3">
    <source>
        <dbReference type="Proteomes" id="UP000091956"/>
    </source>
</evidence>
<keyword evidence="3" id="KW-1185">Reference proteome</keyword>
<dbReference type="STRING" id="342668.A0A1B8G8N6"/>
<accession>A0A1B8G8N6</accession>
<dbReference type="GeneID" id="28843402"/>
<reference evidence="2 3" key="1">
    <citation type="submission" date="2016-03" db="EMBL/GenBank/DDBJ databases">
        <title>Comparative genomics of Pseudogymnoascus destructans, the fungus causing white-nose syndrome of bats.</title>
        <authorList>
            <person name="Palmer J.M."/>
            <person name="Drees K.P."/>
            <person name="Foster J.T."/>
            <person name="Lindner D.L."/>
        </authorList>
    </citation>
    <scope>NUCLEOTIDE SEQUENCE [LARGE SCALE GENOMIC DNA]</scope>
    <source>
        <strain evidence="2 3">UAMH 10579</strain>
    </source>
</reference>
<organism evidence="2 3">
    <name type="scientific">Pseudogymnoascus verrucosus</name>
    <dbReference type="NCBI Taxonomy" id="342668"/>
    <lineage>
        <taxon>Eukaryota</taxon>
        <taxon>Fungi</taxon>
        <taxon>Dikarya</taxon>
        <taxon>Ascomycota</taxon>
        <taxon>Pezizomycotina</taxon>
        <taxon>Leotiomycetes</taxon>
        <taxon>Thelebolales</taxon>
        <taxon>Thelebolaceae</taxon>
        <taxon>Pseudogymnoascus</taxon>
    </lineage>
</organism>
<dbReference type="RefSeq" id="XP_018125932.2">
    <property type="nucleotide sequence ID" value="XM_018279423.2"/>
</dbReference>
<evidence type="ECO:0000256" key="1">
    <source>
        <dbReference type="SAM" id="MobiDB-lite"/>
    </source>
</evidence>
<reference evidence="3" key="2">
    <citation type="journal article" date="2018" name="Nat. Commun.">
        <title>Extreme sensitivity to ultraviolet light in the fungal pathogen causing white-nose syndrome of bats.</title>
        <authorList>
            <person name="Palmer J.M."/>
            <person name="Drees K.P."/>
            <person name="Foster J.T."/>
            <person name="Lindner D.L."/>
        </authorList>
    </citation>
    <scope>NUCLEOTIDE SEQUENCE [LARGE SCALE GENOMIC DNA]</scope>
    <source>
        <strain evidence="3">UAMH 10579</strain>
    </source>
</reference>
<dbReference type="Proteomes" id="UP000091956">
    <property type="component" value="Unassembled WGS sequence"/>
</dbReference>
<proteinExistence type="predicted"/>
<protein>
    <submittedName>
        <fullName evidence="2">Uncharacterized protein</fullName>
    </submittedName>
</protein>